<keyword evidence="1" id="KW-0732">Signal</keyword>
<evidence type="ECO:0000256" key="1">
    <source>
        <dbReference type="SAM" id="SignalP"/>
    </source>
</evidence>
<dbReference type="Proteomes" id="UP000076630">
    <property type="component" value="Unassembled WGS sequence"/>
</dbReference>
<organism evidence="2 3">
    <name type="scientific">Myroides marinus</name>
    <dbReference type="NCBI Taxonomy" id="703342"/>
    <lineage>
        <taxon>Bacteria</taxon>
        <taxon>Pseudomonadati</taxon>
        <taxon>Bacteroidota</taxon>
        <taxon>Flavobacteriia</taxon>
        <taxon>Flavobacteriales</taxon>
        <taxon>Flavobacteriaceae</taxon>
        <taxon>Myroides</taxon>
    </lineage>
</organism>
<sequence length="293" mass="33705">MKKIIYTLVALAFSSATFAQFSRGNAVKSDEFYPGAIFNEKSLKGLEPQKLLTATETSAVILPSSLLEDSFEISDYSKENWHSIIDKYYAKLSKATQNESFSFSTPSQVYSLKHLDKDYNTYESIKNYFGVEEITSKNLFFGKSEQILFSFLVIDPINKEDRYISKEALEKIKEQDPILIQSVGFGKRADILIASNKLDTEIRTAFNIYRSKETQRYKEADQILADASVHIILFGKNNIDTSNLTNQEIILAYIDFITKPAVKEDYYYPIKYEGLHLNNRMIYQSDIMQDSYK</sequence>
<dbReference type="GO" id="GO:0015485">
    <property type="term" value="F:cholesterol binding"/>
    <property type="evidence" value="ECO:0007669"/>
    <property type="project" value="InterPro"/>
</dbReference>
<feature type="signal peptide" evidence="1">
    <location>
        <begin position="1"/>
        <end position="19"/>
    </location>
</feature>
<dbReference type="InterPro" id="IPR036359">
    <property type="entry name" value="Thiol_cytolysin_sf"/>
</dbReference>
<feature type="chain" id="PRO_5007848724" evidence="1">
    <location>
        <begin position="20"/>
        <end position="293"/>
    </location>
</feature>
<gene>
    <name evidence="2" type="ORF">AV926_02830</name>
</gene>
<reference evidence="2 3" key="1">
    <citation type="submission" date="2016-01" db="EMBL/GenBank/DDBJ databases">
        <title>Whole genome sequencing of Myroides marinus L41.</title>
        <authorList>
            <person name="Hong K.W."/>
        </authorList>
    </citation>
    <scope>NUCLEOTIDE SEQUENCE [LARGE SCALE GENOMIC DNA]</scope>
    <source>
        <strain evidence="2 3">L41</strain>
    </source>
</reference>
<dbReference type="RefSeq" id="WP_038988127.1">
    <property type="nucleotide sequence ID" value="NZ_JWJO01000078.1"/>
</dbReference>
<dbReference type="EMBL" id="LQNU01000032">
    <property type="protein sequence ID" value="KZE84077.1"/>
    <property type="molecule type" value="Genomic_DNA"/>
</dbReference>
<evidence type="ECO:0000313" key="3">
    <source>
        <dbReference type="Proteomes" id="UP000076630"/>
    </source>
</evidence>
<accession>A0A164ALV2</accession>
<comment type="caution">
    <text evidence="2">The sequence shown here is derived from an EMBL/GenBank/DDBJ whole genome shotgun (WGS) entry which is preliminary data.</text>
</comment>
<protein>
    <submittedName>
        <fullName evidence="2">Uncharacterized protein</fullName>
    </submittedName>
</protein>
<dbReference type="AlphaFoldDB" id="A0A164ALV2"/>
<dbReference type="SUPFAM" id="SSF56978">
    <property type="entry name" value="Perfringolysin"/>
    <property type="match status" value="1"/>
</dbReference>
<evidence type="ECO:0000313" key="2">
    <source>
        <dbReference type="EMBL" id="KZE84077.1"/>
    </source>
</evidence>
<name>A0A164ALV2_9FLAO</name>
<proteinExistence type="predicted"/>
<keyword evidence="3" id="KW-1185">Reference proteome</keyword>